<keyword evidence="2" id="KW-0472">Membrane</keyword>
<comment type="caution">
    <text evidence="3">The sequence shown here is derived from an EMBL/GenBank/DDBJ whole genome shotgun (WGS) entry which is preliminary data.</text>
</comment>
<keyword evidence="2" id="KW-1133">Transmembrane helix</keyword>
<evidence type="ECO:0000256" key="2">
    <source>
        <dbReference type="SAM" id="Phobius"/>
    </source>
</evidence>
<feature type="transmembrane region" description="Helical" evidence="2">
    <location>
        <begin position="18"/>
        <end position="39"/>
    </location>
</feature>
<dbReference type="RefSeq" id="WP_109646775.1">
    <property type="nucleotide sequence ID" value="NZ_QGGB01000006.1"/>
</dbReference>
<evidence type="ECO:0000313" key="4">
    <source>
        <dbReference type="Proteomes" id="UP000245533"/>
    </source>
</evidence>
<dbReference type="Proteomes" id="UP000245533">
    <property type="component" value="Unassembled WGS sequence"/>
</dbReference>
<keyword evidence="4" id="KW-1185">Reference proteome</keyword>
<sequence length="173" mass="19803">MSTNEKKIILKPSHKSLLWWYLLAVLLIPVFGIGIYLLYRFYTTHQSISYIITDHRITLKDSSVTENIDLASIVETGVFRGLNEKITGTGNVVIKTKARTATLIGQEEPGQLAELIRRAAEAERRRIEEKPEKKEKAASQNPGTLDKRDYLTGLWQQGLLSDEDFKKEMKHFQ</sequence>
<keyword evidence="2" id="KW-0812">Transmembrane</keyword>
<evidence type="ECO:0000256" key="1">
    <source>
        <dbReference type="SAM" id="MobiDB-lite"/>
    </source>
</evidence>
<feature type="region of interest" description="Disordered" evidence="1">
    <location>
        <begin position="124"/>
        <end position="149"/>
    </location>
</feature>
<gene>
    <name evidence="3" type="ORF">DDZ15_09095</name>
</gene>
<proteinExistence type="predicted"/>
<feature type="compositionally biased region" description="Basic and acidic residues" evidence="1">
    <location>
        <begin position="124"/>
        <end position="137"/>
    </location>
</feature>
<accession>A0A316TSP0</accession>
<evidence type="ECO:0000313" key="3">
    <source>
        <dbReference type="EMBL" id="PWN06661.1"/>
    </source>
</evidence>
<dbReference type="EMBL" id="QGGB01000006">
    <property type="protein sequence ID" value="PWN06661.1"/>
    <property type="molecule type" value="Genomic_DNA"/>
</dbReference>
<evidence type="ECO:0008006" key="5">
    <source>
        <dbReference type="Google" id="ProtNLM"/>
    </source>
</evidence>
<name>A0A316TSP0_9BACT</name>
<reference evidence="3 4" key="1">
    <citation type="submission" date="2018-05" db="EMBL/GenBank/DDBJ databases">
        <title>Rhodohalobacter halophilus gen. nov., sp. nov., a moderately halophilic member of the family Balneolaceae.</title>
        <authorList>
            <person name="Liu Z.-W."/>
        </authorList>
    </citation>
    <scope>NUCLEOTIDE SEQUENCE [LARGE SCALE GENOMIC DNA]</scope>
    <source>
        <strain evidence="3 4">8A47</strain>
    </source>
</reference>
<dbReference type="AlphaFoldDB" id="A0A316TSP0"/>
<protein>
    <recommendedName>
        <fullName evidence="5">PH domain-containing protein</fullName>
    </recommendedName>
</protein>
<organism evidence="3 4">
    <name type="scientific">Rhodohalobacter mucosus</name>
    <dbReference type="NCBI Taxonomy" id="2079485"/>
    <lineage>
        <taxon>Bacteria</taxon>
        <taxon>Pseudomonadati</taxon>
        <taxon>Balneolota</taxon>
        <taxon>Balneolia</taxon>
        <taxon>Balneolales</taxon>
        <taxon>Balneolaceae</taxon>
        <taxon>Rhodohalobacter</taxon>
    </lineage>
</organism>
<dbReference type="OrthoDB" id="1524298at2"/>